<dbReference type="eggNOG" id="ENOG502ZCIZ">
    <property type="taxonomic scope" value="Bacteria"/>
</dbReference>
<proteinExistence type="predicted"/>
<dbReference type="RefSeq" id="WP_007555222.1">
    <property type="nucleotide sequence ID" value="NZ_AENT01000030.1"/>
</dbReference>
<dbReference type="OrthoDB" id="1630871at2"/>
<evidence type="ECO:0000313" key="1">
    <source>
        <dbReference type="EMBL" id="EFR42174.1"/>
    </source>
</evidence>
<comment type="caution">
    <text evidence="1">The sequence shown here is derived from an EMBL/GenBank/DDBJ whole genome shotgun (WGS) entry which is preliminary data.</text>
</comment>
<accession>E4LAK3</accession>
<dbReference type="InterPro" id="IPR011044">
    <property type="entry name" value="Quino_amine_DH_bsu"/>
</dbReference>
<dbReference type="AlphaFoldDB" id="E4LAK3"/>
<dbReference type="SUPFAM" id="SSF50969">
    <property type="entry name" value="YVTN repeat-like/Quinoprotein amine dehydrogenase"/>
    <property type="match status" value="1"/>
</dbReference>
<dbReference type="Proteomes" id="UP000004594">
    <property type="component" value="Unassembled WGS sequence"/>
</dbReference>
<evidence type="ECO:0008006" key="3">
    <source>
        <dbReference type="Google" id="ProtNLM"/>
    </source>
</evidence>
<sequence>MKKKLITLVTFFIIGIGLQAAAYVYLDQVLFAPLASHDYDVSNLNDKKVDEARKNIFSKIKIKGKAYYSHDYQYMADVTEDSVTIYNAGDLSNPQNVVLKGQGVSYFDWMPDRNLALMALYPKNWKGGQWNVTLARYNPEGTVHESDAPINDLPKNSKIVDAAYSTATNVVYMKMEVGDGLYRIYRTDANYDTRRIYLQSSHIGKIAVFYDEDRLFYDDTERGTMYTFDGSDGSWRVISPPGMYRLVGVGKDKTIYAVKINSKKEAVSYCVGKLGVGFEEVKSLETPVDFNSVTVHMIAEAALQSEKQKK</sequence>
<gene>
    <name evidence="1" type="ORF">HMPREF9220_0268</name>
</gene>
<protein>
    <recommendedName>
        <fullName evidence="3">Arylsulfotransferase N-terminal domain-containing protein</fullName>
    </recommendedName>
</protein>
<name>E4LAK3_9FIRM</name>
<evidence type="ECO:0000313" key="2">
    <source>
        <dbReference type="Proteomes" id="UP000004594"/>
    </source>
</evidence>
<reference evidence="1 2" key="1">
    <citation type="submission" date="2010-11" db="EMBL/GenBank/DDBJ databases">
        <authorList>
            <person name="Durkin A.S."/>
            <person name="Madupu R."/>
            <person name="Torralba M."/>
            <person name="Gillis M."/>
            <person name="Methe B."/>
            <person name="Sutton G."/>
            <person name="Nelson K.E."/>
        </authorList>
    </citation>
    <scope>NUCLEOTIDE SEQUENCE [LARGE SCALE GENOMIC DNA]</scope>
    <source>
        <strain evidence="1 2">UPII 345-E</strain>
    </source>
</reference>
<dbReference type="EMBL" id="AENT01000030">
    <property type="protein sequence ID" value="EFR42174.1"/>
    <property type="molecule type" value="Genomic_DNA"/>
</dbReference>
<organism evidence="1 2">
    <name type="scientific">Dialister micraerophilus UPII 345-E</name>
    <dbReference type="NCBI Taxonomy" id="910314"/>
    <lineage>
        <taxon>Bacteria</taxon>
        <taxon>Bacillati</taxon>
        <taxon>Bacillota</taxon>
        <taxon>Negativicutes</taxon>
        <taxon>Veillonellales</taxon>
        <taxon>Veillonellaceae</taxon>
        <taxon>Dialister</taxon>
    </lineage>
</organism>